<feature type="non-terminal residue" evidence="1">
    <location>
        <position position="1"/>
    </location>
</feature>
<comment type="caution">
    <text evidence="1">The sequence shown here is derived from an EMBL/GenBank/DDBJ whole genome shotgun (WGS) entry which is preliminary data.</text>
</comment>
<evidence type="ECO:0000313" key="1">
    <source>
        <dbReference type="EMBL" id="GAH81494.1"/>
    </source>
</evidence>
<gene>
    <name evidence="1" type="ORF">S03H2_59339</name>
</gene>
<proteinExistence type="predicted"/>
<dbReference type="EMBL" id="BARU01038153">
    <property type="protein sequence ID" value="GAH81494.1"/>
    <property type="molecule type" value="Genomic_DNA"/>
</dbReference>
<organism evidence="1">
    <name type="scientific">marine sediment metagenome</name>
    <dbReference type="NCBI Taxonomy" id="412755"/>
    <lineage>
        <taxon>unclassified sequences</taxon>
        <taxon>metagenomes</taxon>
        <taxon>ecological metagenomes</taxon>
    </lineage>
</organism>
<name>X1JTA9_9ZZZZ</name>
<sequence>ISLSDSTTGRCLAVLDTKYKINPKPKNEDIYQVVAYAEAKSTDRAILVYPQVLDQPTVGSIGKVHVHTLSFRIGEDLDNAGEEFMSRLIKIIC</sequence>
<dbReference type="Pfam" id="PF10117">
    <property type="entry name" value="McrBC"/>
    <property type="match status" value="1"/>
</dbReference>
<dbReference type="InterPro" id="IPR019292">
    <property type="entry name" value="McrC"/>
</dbReference>
<protein>
    <submittedName>
        <fullName evidence="1">Uncharacterized protein</fullName>
    </submittedName>
</protein>
<accession>X1JTA9</accession>
<dbReference type="AlphaFoldDB" id="X1JTA9"/>
<reference evidence="1" key="1">
    <citation type="journal article" date="2014" name="Front. Microbiol.">
        <title>High frequency of phylogenetically diverse reductive dehalogenase-homologous genes in deep subseafloor sedimentary metagenomes.</title>
        <authorList>
            <person name="Kawai M."/>
            <person name="Futagami T."/>
            <person name="Toyoda A."/>
            <person name="Takaki Y."/>
            <person name="Nishi S."/>
            <person name="Hori S."/>
            <person name="Arai W."/>
            <person name="Tsubouchi T."/>
            <person name="Morono Y."/>
            <person name="Uchiyama I."/>
            <person name="Ito T."/>
            <person name="Fujiyama A."/>
            <person name="Inagaki F."/>
            <person name="Takami H."/>
        </authorList>
    </citation>
    <scope>NUCLEOTIDE SEQUENCE</scope>
    <source>
        <strain evidence="1">Expedition CK06-06</strain>
    </source>
</reference>